<dbReference type="OrthoDB" id="5592903at2"/>
<dbReference type="AlphaFoldDB" id="A0A1S2CU18"/>
<reference evidence="2 3" key="1">
    <citation type="submission" date="2016-09" db="EMBL/GenBank/DDBJ databases">
        <title>Draft Genome Sequence of Aeromonas sobria Strain 08005, Isolated from Sick Rana catesbeiana.</title>
        <authorList>
            <person name="Yang Q."/>
        </authorList>
    </citation>
    <scope>NUCLEOTIDE SEQUENCE [LARGE SCALE GENOMIC DNA]</scope>
    <source>
        <strain evidence="2 3">08005</strain>
    </source>
</reference>
<dbReference type="RefSeq" id="WP_042023090.1">
    <property type="nucleotide sequence ID" value="NZ_CDBW01000039.1"/>
</dbReference>
<evidence type="ECO:0000313" key="3">
    <source>
        <dbReference type="Proteomes" id="UP000179934"/>
    </source>
</evidence>
<evidence type="ECO:0000313" key="2">
    <source>
        <dbReference type="EMBL" id="OHY91517.1"/>
    </source>
</evidence>
<comment type="caution">
    <text evidence="2">The sequence shown here is derived from an EMBL/GenBank/DDBJ whole genome shotgun (WGS) entry which is preliminary data.</text>
</comment>
<feature type="chain" id="PRO_5010189413" description="Fimbrial protein" evidence="1">
    <location>
        <begin position="23"/>
        <end position="133"/>
    </location>
</feature>
<accession>A0A1S2CU18</accession>
<dbReference type="STRING" id="646.BJD16_16305"/>
<keyword evidence="1" id="KW-0732">Signal</keyword>
<dbReference type="Proteomes" id="UP000179934">
    <property type="component" value="Unassembled WGS sequence"/>
</dbReference>
<name>A0A1S2CU18_AERSO</name>
<organism evidence="2 3">
    <name type="scientific">Aeromonas sobria</name>
    <dbReference type="NCBI Taxonomy" id="646"/>
    <lineage>
        <taxon>Bacteria</taxon>
        <taxon>Pseudomonadati</taxon>
        <taxon>Pseudomonadota</taxon>
        <taxon>Gammaproteobacteria</taxon>
        <taxon>Aeromonadales</taxon>
        <taxon>Aeromonadaceae</taxon>
        <taxon>Aeromonas</taxon>
    </lineage>
</organism>
<evidence type="ECO:0008006" key="4">
    <source>
        <dbReference type="Google" id="ProtNLM"/>
    </source>
</evidence>
<evidence type="ECO:0000256" key="1">
    <source>
        <dbReference type="SAM" id="SignalP"/>
    </source>
</evidence>
<protein>
    <recommendedName>
        <fullName evidence="4">Fimbrial protein</fullName>
    </recommendedName>
</protein>
<dbReference type="EMBL" id="MKFU01000021">
    <property type="protein sequence ID" value="OHY91517.1"/>
    <property type="molecule type" value="Genomic_DNA"/>
</dbReference>
<proteinExistence type="predicted"/>
<sequence>MKSVFMVAAVLPMALMAGAVYANEITDGLAESACTLDVQQNIPLQQPYHGSLKLSGCHIPGSASASLPFISMSVRGPMMDELGIIENGQYQNVSGANFIMSDIVNSDMEFKLGLHGRKVYYPDSTALFELSYM</sequence>
<gene>
    <name evidence="2" type="ORF">BJD16_16305</name>
</gene>
<feature type="signal peptide" evidence="1">
    <location>
        <begin position="1"/>
        <end position="22"/>
    </location>
</feature>
<dbReference type="GeneID" id="58923754"/>